<comment type="pathway">
    <text evidence="1">Cofactor biosynthesis; tetrahydrofolylpolyglutamate biosynthesis.</text>
</comment>
<dbReference type="GO" id="GO:0005739">
    <property type="term" value="C:mitochondrion"/>
    <property type="evidence" value="ECO:0007669"/>
    <property type="project" value="TreeGrafter"/>
</dbReference>
<dbReference type="InterPro" id="IPR036615">
    <property type="entry name" value="Mur_ligase_C_dom_sf"/>
</dbReference>
<evidence type="ECO:0000256" key="10">
    <source>
        <dbReference type="ARBA" id="ARBA00030592"/>
    </source>
</evidence>
<dbReference type="UniPathway" id="UPA00850"/>
<evidence type="ECO:0000256" key="5">
    <source>
        <dbReference type="ARBA" id="ARBA00022598"/>
    </source>
</evidence>
<comment type="similarity">
    <text evidence="2">Belongs to the folylpolyglutamate synthase family.</text>
</comment>
<accession>A0A0N4UHC8</accession>
<dbReference type="PANTHER" id="PTHR11136">
    <property type="entry name" value="FOLYLPOLYGLUTAMATE SYNTHASE-RELATED"/>
    <property type="match status" value="1"/>
</dbReference>
<dbReference type="SUPFAM" id="SSF53244">
    <property type="entry name" value="MurD-like peptide ligases, peptide-binding domain"/>
    <property type="match status" value="1"/>
</dbReference>
<dbReference type="SUPFAM" id="SSF53623">
    <property type="entry name" value="MurD-like peptide ligases, catalytic domain"/>
    <property type="match status" value="1"/>
</dbReference>
<sequence>LLIFIIFFKVENLDRLNIIHVSGTKGKGSTCAFVEIILRRLGYKTGFYSSPHLMNVRERIRINGTPISESTFAQCFLKIYGLLQKLEHPNELFKRQNEMPIYFSLLTIMAFHIFMKENVDVAIIEVGIGGEYDCTNVILNPVVCGITRLDLDHTSILGNTIESIAWHKAGIFKPFSFCTFRLAPRFEQYHWPSDFIEMGIAGEYQRSNVSLAMQLAVLWLKRTKNIENMPALSGHLESYSLDELTLPGFSVPVNFLDALRSCKWPGRSQILRKGSVVYCLDGAHTLKSMESCVSWFLFERKSSKRISTFRPYRILLFHCTGERNPAVLLRRLSVIF</sequence>
<evidence type="ECO:0000313" key="14">
    <source>
        <dbReference type="WBParaSite" id="DME_0000695101-mRNA-1"/>
    </source>
</evidence>
<dbReference type="Gene3D" id="3.40.1190.10">
    <property type="entry name" value="Mur-like, catalytic domain"/>
    <property type="match status" value="1"/>
</dbReference>
<dbReference type="EC" id="6.3.2.17" evidence="3"/>
<keyword evidence="9" id="KW-0460">Magnesium</keyword>
<keyword evidence="7" id="KW-0547">Nucleotide-binding</keyword>
<evidence type="ECO:0000256" key="7">
    <source>
        <dbReference type="ARBA" id="ARBA00022741"/>
    </source>
</evidence>
<evidence type="ECO:0000256" key="4">
    <source>
        <dbReference type="ARBA" id="ARBA00022563"/>
    </source>
</evidence>
<evidence type="ECO:0000256" key="8">
    <source>
        <dbReference type="ARBA" id="ARBA00022840"/>
    </source>
</evidence>
<dbReference type="PROSITE" id="PS01012">
    <property type="entry name" value="FOLYLPOLYGLU_SYNT_2"/>
    <property type="match status" value="1"/>
</dbReference>
<dbReference type="GO" id="GO:0046872">
    <property type="term" value="F:metal ion binding"/>
    <property type="evidence" value="ECO:0007669"/>
    <property type="project" value="UniProtKB-KW"/>
</dbReference>
<dbReference type="Proteomes" id="UP000038040">
    <property type="component" value="Unplaced"/>
</dbReference>
<evidence type="ECO:0000256" key="3">
    <source>
        <dbReference type="ARBA" id="ARBA00013025"/>
    </source>
</evidence>
<dbReference type="InterPro" id="IPR018109">
    <property type="entry name" value="Folylpolyglutamate_synth_CS"/>
</dbReference>
<proteinExistence type="inferred from homology"/>
<evidence type="ECO:0000256" key="12">
    <source>
        <dbReference type="ARBA" id="ARBA00047493"/>
    </source>
</evidence>
<dbReference type="AlphaFoldDB" id="A0A0N4UHC8"/>
<dbReference type="Gene3D" id="3.90.190.20">
    <property type="entry name" value="Mur ligase, C-terminal domain"/>
    <property type="match status" value="1"/>
</dbReference>
<dbReference type="GO" id="GO:0005524">
    <property type="term" value="F:ATP binding"/>
    <property type="evidence" value="ECO:0007669"/>
    <property type="project" value="UniProtKB-KW"/>
</dbReference>
<dbReference type="InterPro" id="IPR036565">
    <property type="entry name" value="Mur-like_cat_sf"/>
</dbReference>
<dbReference type="WBParaSite" id="DME_0000695101-mRNA-1">
    <property type="protein sequence ID" value="DME_0000695101-mRNA-1"/>
    <property type="gene ID" value="DME_0000695101"/>
</dbReference>
<evidence type="ECO:0000256" key="11">
    <source>
        <dbReference type="ARBA" id="ARBA00030876"/>
    </source>
</evidence>
<evidence type="ECO:0000256" key="9">
    <source>
        <dbReference type="ARBA" id="ARBA00022842"/>
    </source>
</evidence>
<dbReference type="GO" id="GO:0006730">
    <property type="term" value="P:one-carbon metabolic process"/>
    <property type="evidence" value="ECO:0007669"/>
    <property type="project" value="UniProtKB-KW"/>
</dbReference>
<evidence type="ECO:0000256" key="2">
    <source>
        <dbReference type="ARBA" id="ARBA00008276"/>
    </source>
</evidence>
<evidence type="ECO:0000256" key="6">
    <source>
        <dbReference type="ARBA" id="ARBA00022723"/>
    </source>
</evidence>
<dbReference type="PANTHER" id="PTHR11136:SF5">
    <property type="entry name" value="FOLYLPOLYGLUTAMATE SYNTHASE, MITOCHONDRIAL"/>
    <property type="match status" value="1"/>
</dbReference>
<keyword evidence="5" id="KW-0436">Ligase</keyword>
<dbReference type="InterPro" id="IPR001645">
    <property type="entry name" value="Folylpolyglutamate_synth"/>
</dbReference>
<dbReference type="PROSITE" id="PS01011">
    <property type="entry name" value="FOLYLPOLYGLU_SYNT_1"/>
    <property type="match status" value="1"/>
</dbReference>
<protein>
    <recommendedName>
        <fullName evidence="3">tetrahydrofolate synthase</fullName>
        <ecNumber evidence="3">6.3.2.17</ecNumber>
    </recommendedName>
    <alternativeName>
        <fullName evidence="11">Folylpoly-gamma-glutamate synthetase</fullName>
    </alternativeName>
    <alternativeName>
        <fullName evidence="10">Tetrahydrofolylpolyglutamate synthase</fullName>
    </alternativeName>
</protein>
<dbReference type="GO" id="GO:0004326">
    <property type="term" value="F:tetrahydrofolylpolyglutamate synthase activity"/>
    <property type="evidence" value="ECO:0007669"/>
    <property type="project" value="UniProtKB-EC"/>
</dbReference>
<keyword evidence="6" id="KW-0479">Metal-binding</keyword>
<name>A0A0N4UHC8_DRAME</name>
<keyword evidence="4" id="KW-0554">One-carbon metabolism</keyword>
<reference evidence="14" key="1">
    <citation type="submission" date="2017-02" db="UniProtKB">
        <authorList>
            <consortium name="WormBaseParasite"/>
        </authorList>
    </citation>
    <scope>IDENTIFICATION</scope>
</reference>
<evidence type="ECO:0000313" key="13">
    <source>
        <dbReference type="Proteomes" id="UP000038040"/>
    </source>
</evidence>
<comment type="catalytic activity">
    <reaction evidence="12">
        <text>(6S)-5,6,7,8-tetrahydrofolyl-(gamma-L-Glu)(n) + L-glutamate + ATP = (6S)-5,6,7,8-tetrahydrofolyl-(gamma-L-Glu)(n+1) + ADP + phosphate + H(+)</text>
        <dbReference type="Rhea" id="RHEA:10580"/>
        <dbReference type="Rhea" id="RHEA-COMP:14738"/>
        <dbReference type="Rhea" id="RHEA-COMP:14740"/>
        <dbReference type="ChEBI" id="CHEBI:15378"/>
        <dbReference type="ChEBI" id="CHEBI:29985"/>
        <dbReference type="ChEBI" id="CHEBI:30616"/>
        <dbReference type="ChEBI" id="CHEBI:43474"/>
        <dbReference type="ChEBI" id="CHEBI:141005"/>
        <dbReference type="ChEBI" id="CHEBI:456216"/>
        <dbReference type="EC" id="6.3.2.17"/>
    </reaction>
</comment>
<organism evidence="13 14">
    <name type="scientific">Dracunculus medinensis</name>
    <name type="common">Guinea worm</name>
    <dbReference type="NCBI Taxonomy" id="318479"/>
    <lineage>
        <taxon>Eukaryota</taxon>
        <taxon>Metazoa</taxon>
        <taxon>Ecdysozoa</taxon>
        <taxon>Nematoda</taxon>
        <taxon>Chromadorea</taxon>
        <taxon>Rhabditida</taxon>
        <taxon>Spirurina</taxon>
        <taxon>Dracunculoidea</taxon>
        <taxon>Dracunculidae</taxon>
        <taxon>Dracunculus</taxon>
    </lineage>
</organism>
<dbReference type="GO" id="GO:0005829">
    <property type="term" value="C:cytosol"/>
    <property type="evidence" value="ECO:0007669"/>
    <property type="project" value="TreeGrafter"/>
</dbReference>
<keyword evidence="8" id="KW-0067">ATP-binding</keyword>
<evidence type="ECO:0000256" key="1">
    <source>
        <dbReference type="ARBA" id="ARBA00005150"/>
    </source>
</evidence>
<dbReference type="NCBIfam" id="TIGR01499">
    <property type="entry name" value="folC"/>
    <property type="match status" value="1"/>
</dbReference>